<reference evidence="2 3" key="1">
    <citation type="submission" date="2019-02" db="EMBL/GenBank/DDBJ databases">
        <title>Deep-cultivation of Planctomycetes and their phenomic and genomic characterization uncovers novel biology.</title>
        <authorList>
            <person name="Wiegand S."/>
            <person name="Jogler M."/>
            <person name="Boedeker C."/>
            <person name="Pinto D."/>
            <person name="Vollmers J."/>
            <person name="Rivas-Marin E."/>
            <person name="Kohn T."/>
            <person name="Peeters S.H."/>
            <person name="Heuer A."/>
            <person name="Rast P."/>
            <person name="Oberbeckmann S."/>
            <person name="Bunk B."/>
            <person name="Jeske O."/>
            <person name="Meyerdierks A."/>
            <person name="Storesund J.E."/>
            <person name="Kallscheuer N."/>
            <person name="Luecker S."/>
            <person name="Lage O.M."/>
            <person name="Pohl T."/>
            <person name="Merkel B.J."/>
            <person name="Hornburger P."/>
            <person name="Mueller R.-W."/>
            <person name="Bruemmer F."/>
            <person name="Labrenz M."/>
            <person name="Spormann A.M."/>
            <person name="Op Den Camp H."/>
            <person name="Overmann J."/>
            <person name="Amann R."/>
            <person name="Jetten M.S.M."/>
            <person name="Mascher T."/>
            <person name="Medema M.H."/>
            <person name="Devos D.P."/>
            <person name="Kaster A.-K."/>
            <person name="Ovreas L."/>
            <person name="Rohde M."/>
            <person name="Galperin M.Y."/>
            <person name="Jogler C."/>
        </authorList>
    </citation>
    <scope>NUCLEOTIDE SEQUENCE [LARGE SCALE GENOMIC DNA]</scope>
    <source>
        <strain evidence="2 3">Pla100</strain>
    </source>
</reference>
<dbReference type="Proteomes" id="UP000316213">
    <property type="component" value="Unassembled WGS sequence"/>
</dbReference>
<proteinExistence type="predicted"/>
<gene>
    <name evidence="2" type="ORF">Pla100_29870</name>
</gene>
<keyword evidence="1" id="KW-1133">Transmembrane helix</keyword>
<evidence type="ECO:0000256" key="1">
    <source>
        <dbReference type="SAM" id="Phobius"/>
    </source>
</evidence>
<feature type="transmembrane region" description="Helical" evidence="1">
    <location>
        <begin position="196"/>
        <end position="216"/>
    </location>
</feature>
<keyword evidence="1" id="KW-0812">Transmembrane</keyword>
<evidence type="ECO:0000313" key="3">
    <source>
        <dbReference type="Proteomes" id="UP000316213"/>
    </source>
</evidence>
<evidence type="ECO:0000313" key="2">
    <source>
        <dbReference type="EMBL" id="TWT96504.1"/>
    </source>
</evidence>
<protein>
    <submittedName>
        <fullName evidence="2">ABC-2 family transporter protein</fullName>
    </submittedName>
</protein>
<dbReference type="Pfam" id="PF12679">
    <property type="entry name" value="ABC2_membrane_2"/>
    <property type="match status" value="1"/>
</dbReference>
<keyword evidence="1" id="KW-0472">Membrane</keyword>
<feature type="transmembrane region" description="Helical" evidence="1">
    <location>
        <begin position="21"/>
        <end position="42"/>
    </location>
</feature>
<accession>A0A5C6A952</accession>
<sequence>MIAIRDIGVDRMMIRKFIGQSSLLFVFLAIALFAFGWVRVWVVKLLDMSQFQTILEQFRDYEKFAPIEFEALFTYSGRVGMTFDEPIVILCTVIWCIARGSDVVSGELARGTLEMLLSQPISRTRYLMSHAVVSVGGLLLLCLVLWGGVAIGVQRTILTETIQPPSMQIPFTNIRVPLDDSEPVEVSFPMSDRVDIRTYTASVFHLFCFGYFLLGLSSCFSAFDRYRWRTIGAVMTVYVIELVMYGLGKAADSLSWLQRMAFFNCYKPQKMTSLVREGDLWSPWSLSVPIEPGALPPLAYPLILFALGTIAFGVAVVQFNRRDLPAPL</sequence>
<dbReference type="GO" id="GO:0140359">
    <property type="term" value="F:ABC-type transporter activity"/>
    <property type="evidence" value="ECO:0007669"/>
    <property type="project" value="InterPro"/>
</dbReference>
<feature type="transmembrane region" description="Helical" evidence="1">
    <location>
        <begin position="126"/>
        <end position="149"/>
    </location>
</feature>
<dbReference type="EMBL" id="SJPM01000005">
    <property type="protein sequence ID" value="TWT96504.1"/>
    <property type="molecule type" value="Genomic_DNA"/>
</dbReference>
<dbReference type="GO" id="GO:0005886">
    <property type="term" value="C:plasma membrane"/>
    <property type="evidence" value="ECO:0007669"/>
    <property type="project" value="UniProtKB-SubCell"/>
</dbReference>
<dbReference type="RefSeq" id="WP_231603056.1">
    <property type="nucleotide sequence ID" value="NZ_SJPM01000005.1"/>
</dbReference>
<feature type="transmembrane region" description="Helical" evidence="1">
    <location>
        <begin position="87"/>
        <end position="105"/>
    </location>
</feature>
<name>A0A5C6A952_9BACT</name>
<comment type="caution">
    <text evidence="2">The sequence shown here is derived from an EMBL/GenBank/DDBJ whole genome shotgun (WGS) entry which is preliminary data.</text>
</comment>
<dbReference type="AlphaFoldDB" id="A0A5C6A952"/>
<feature type="transmembrane region" description="Helical" evidence="1">
    <location>
        <begin position="298"/>
        <end position="319"/>
    </location>
</feature>
<keyword evidence="3" id="KW-1185">Reference proteome</keyword>
<feature type="transmembrane region" description="Helical" evidence="1">
    <location>
        <begin position="228"/>
        <end position="247"/>
    </location>
</feature>
<organism evidence="2 3">
    <name type="scientific">Neorhodopirellula pilleata</name>
    <dbReference type="NCBI Taxonomy" id="2714738"/>
    <lineage>
        <taxon>Bacteria</taxon>
        <taxon>Pseudomonadati</taxon>
        <taxon>Planctomycetota</taxon>
        <taxon>Planctomycetia</taxon>
        <taxon>Pirellulales</taxon>
        <taxon>Pirellulaceae</taxon>
        <taxon>Neorhodopirellula</taxon>
    </lineage>
</organism>